<feature type="transmembrane region" description="Helical" evidence="1">
    <location>
        <begin position="225"/>
        <end position="249"/>
    </location>
</feature>
<feature type="transmembrane region" description="Helical" evidence="1">
    <location>
        <begin position="715"/>
        <end position="732"/>
    </location>
</feature>
<feature type="transmembrane region" description="Helical" evidence="1">
    <location>
        <begin position="587"/>
        <end position="604"/>
    </location>
</feature>
<evidence type="ECO:0000313" key="2">
    <source>
        <dbReference type="EMBL" id="MEE6261709.1"/>
    </source>
</evidence>
<accession>A0ABU7RYW3</accession>
<feature type="transmembrane region" description="Helical" evidence="1">
    <location>
        <begin position="269"/>
        <end position="291"/>
    </location>
</feature>
<organism evidence="2 3">
    <name type="scientific">Plantactinospora sonchi</name>
    <dbReference type="NCBI Taxonomy" id="1544735"/>
    <lineage>
        <taxon>Bacteria</taxon>
        <taxon>Bacillati</taxon>
        <taxon>Actinomycetota</taxon>
        <taxon>Actinomycetes</taxon>
        <taxon>Micromonosporales</taxon>
        <taxon>Micromonosporaceae</taxon>
        <taxon>Plantactinospora</taxon>
    </lineage>
</organism>
<keyword evidence="1" id="KW-0472">Membrane</keyword>
<keyword evidence="3" id="KW-1185">Reference proteome</keyword>
<evidence type="ECO:0000256" key="1">
    <source>
        <dbReference type="SAM" id="Phobius"/>
    </source>
</evidence>
<proteinExistence type="predicted"/>
<feature type="transmembrane region" description="Helical" evidence="1">
    <location>
        <begin position="542"/>
        <end position="560"/>
    </location>
</feature>
<dbReference type="Proteomes" id="UP001332243">
    <property type="component" value="Unassembled WGS sequence"/>
</dbReference>
<feature type="transmembrane region" description="Helical" evidence="1">
    <location>
        <begin position="79"/>
        <end position="98"/>
    </location>
</feature>
<feature type="transmembrane region" description="Helical" evidence="1">
    <location>
        <begin position="346"/>
        <end position="370"/>
    </location>
</feature>
<dbReference type="PANTHER" id="PTHR36840:SF1">
    <property type="entry name" value="BLL5714 PROTEIN"/>
    <property type="match status" value="1"/>
</dbReference>
<dbReference type="EMBL" id="JAZGQK010000021">
    <property type="protein sequence ID" value="MEE6261709.1"/>
    <property type="molecule type" value="Genomic_DNA"/>
</dbReference>
<feature type="transmembrane region" description="Helical" evidence="1">
    <location>
        <begin position="681"/>
        <end position="703"/>
    </location>
</feature>
<evidence type="ECO:0000313" key="3">
    <source>
        <dbReference type="Proteomes" id="UP001332243"/>
    </source>
</evidence>
<feature type="transmembrane region" description="Helical" evidence="1">
    <location>
        <begin position="136"/>
        <end position="153"/>
    </location>
</feature>
<dbReference type="RefSeq" id="WP_331216783.1">
    <property type="nucleotide sequence ID" value="NZ_JAZGQK010000021.1"/>
</dbReference>
<feature type="transmembrane region" description="Helical" evidence="1">
    <location>
        <begin position="42"/>
        <end position="59"/>
    </location>
</feature>
<keyword evidence="1" id="KW-0812">Transmembrane</keyword>
<name>A0ABU7RYW3_9ACTN</name>
<feature type="transmembrane region" description="Helical" evidence="1">
    <location>
        <begin position="104"/>
        <end position="124"/>
    </location>
</feature>
<feature type="transmembrane region" description="Helical" evidence="1">
    <location>
        <begin position="462"/>
        <end position="481"/>
    </location>
</feature>
<feature type="transmembrane region" description="Helical" evidence="1">
    <location>
        <begin position="519"/>
        <end position="536"/>
    </location>
</feature>
<feature type="transmembrane region" description="Helical" evidence="1">
    <location>
        <begin position="303"/>
        <end position="326"/>
    </location>
</feature>
<feature type="transmembrane region" description="Helical" evidence="1">
    <location>
        <begin position="652"/>
        <end position="675"/>
    </location>
</feature>
<gene>
    <name evidence="2" type="ORF">V1633_24805</name>
</gene>
<feature type="transmembrane region" description="Helical" evidence="1">
    <location>
        <begin position="159"/>
        <end position="179"/>
    </location>
</feature>
<protein>
    <submittedName>
        <fullName evidence="2">Low temperature requirement protein A</fullName>
    </submittedName>
</protein>
<feature type="transmembrane region" description="Helical" evidence="1">
    <location>
        <begin position="610"/>
        <end position="631"/>
    </location>
</feature>
<dbReference type="InterPro" id="IPR010640">
    <property type="entry name" value="Low_temperature_requirement_A"/>
</dbReference>
<reference evidence="2 3" key="1">
    <citation type="submission" date="2024-01" db="EMBL/GenBank/DDBJ databases">
        <title>Genome insights into Plantactinospora sonchi sp. nov.</title>
        <authorList>
            <person name="Wang L."/>
        </authorList>
    </citation>
    <scope>NUCLEOTIDE SEQUENCE [LARGE SCALE GENOMIC DNA]</scope>
    <source>
        <strain evidence="2 3">NEAU-QY2</strain>
    </source>
</reference>
<sequence>MEQLLRDPRQPREISFLELFFDLAIIFALTQLSQRLLRDFDWVNSLQTGVLVAAVWWLWVGATRTTDWLDPDHPFPQRIIIGMMFAGLVAAASIPEAFGRHGLVFAGANVAAHLVRHLSIALVLRGHPVGKRSLHAATWFGVTAILWITGAFLPATPRLALWSVALVLDYLGVGIGWRLPGFRPIPEHHLRTVGNHIAERHRQVFVIAVGELVLTSGITLSQTRLGIVQIGAFALAFAIAGLTAWAFFLPRGLALGALLDRRPASVAVHASYTHMIMVLGIVFMAMSAEILISRPLGETRAQWSVAILAGPFLFLGGRALYAWIVFHRAAWRAPAGMLVIAALSPVMLRLPPLAVASVVGLVLLAIVLSYRQLGPEAVRVGTPLERLLRKRKNPRQLSSYELFFDLAMIFALSRVSQRIVSELSLVNIAESMILLGAIYWIWTATTWSTDWFNPDEPRLQRLIIGVMFAGLLMASAVPTAFGEHGLLFAGPYVAIHIVRGLVIVPALRGSPLQARSARVLIWFAISAVFWLTGAFLPAPARIATWAAALLIDGASAWFGWPVPKLSRAPQAHLRVIGEHVAERYRQVYIISLGALVLLSGLAYGSTGFDYLRTLAFILAFTQATLMLWNYFLPSEQDLGTVVNTTAPKYAVAAAYCHGIMIAGTVVAAAGAEMYIRRPLGLVDAALSLVIVGGLALYIVGRTLFGIVMYRVHRAWRGPVALLVLAGITPVLLMAPPLVAAIATTVVGLCLTLSFRGTSATEPQKRS</sequence>
<keyword evidence="1" id="KW-1133">Transmembrane helix</keyword>
<dbReference type="PANTHER" id="PTHR36840">
    <property type="entry name" value="BLL5714 PROTEIN"/>
    <property type="match status" value="1"/>
</dbReference>
<feature type="transmembrane region" description="Helical" evidence="1">
    <location>
        <begin position="487"/>
        <end position="507"/>
    </location>
</feature>
<comment type="caution">
    <text evidence="2">The sequence shown here is derived from an EMBL/GenBank/DDBJ whole genome shotgun (WGS) entry which is preliminary data.</text>
</comment>
<feature type="transmembrane region" description="Helical" evidence="1">
    <location>
        <begin position="423"/>
        <end position="442"/>
    </location>
</feature>
<dbReference type="Pfam" id="PF06772">
    <property type="entry name" value="LtrA"/>
    <property type="match status" value="2"/>
</dbReference>